<dbReference type="SMART" id="SM00382">
    <property type="entry name" value="AAA"/>
    <property type="match status" value="1"/>
</dbReference>
<sequence>MSLQIASISQNCKALRLPSVGAQFASLAEEAAQHKHSHLHYLEALLQSEMEDRERRSIELRMKEAHLPRIKTLEEFDFAQSPHIPAARIRALAEGGYLERAEPVLLVGDPGTGKSHLATGLAIAACRQRKRVRFTTAAALVNQLVEAQREQSLSRMLARWSRVELIVIDEVGYVPLAEVAAELLFQVIAERAEKAAIIVTTNLPFSEWPQVFTNARLCKAVLDRLPDQAHIIETGSESYRFRRTLRKKAKE</sequence>
<dbReference type="PIRSF" id="PIRSF003073">
    <property type="entry name" value="DNAC_TnpB_IstB"/>
    <property type="match status" value="1"/>
</dbReference>
<dbReference type="Pfam" id="PF01695">
    <property type="entry name" value="IstB_IS21"/>
    <property type="match status" value="1"/>
</dbReference>
<dbReference type="PANTHER" id="PTHR30050:SF4">
    <property type="entry name" value="ATP-BINDING PROTEIN RV3427C IN INSERTION SEQUENCE-RELATED"/>
    <property type="match status" value="1"/>
</dbReference>
<dbReference type="RefSeq" id="WP_184221807.1">
    <property type="nucleotide sequence ID" value="NZ_JACHIP010000007.1"/>
</dbReference>
<evidence type="ECO:0000256" key="3">
    <source>
        <dbReference type="ARBA" id="ARBA00022840"/>
    </source>
</evidence>
<reference evidence="5 6" key="1">
    <citation type="submission" date="2020-08" db="EMBL/GenBank/DDBJ databases">
        <title>Genomic Encyclopedia of Type Strains, Phase IV (KMG-V): Genome sequencing to study the core and pangenomes of soil and plant-associated prokaryotes.</title>
        <authorList>
            <person name="Whitman W."/>
        </authorList>
    </citation>
    <scope>NUCLEOTIDE SEQUENCE [LARGE SCALE GENOMIC DNA]</scope>
    <source>
        <strain evidence="5 6">M8UP14</strain>
    </source>
</reference>
<dbReference type="InterPro" id="IPR027417">
    <property type="entry name" value="P-loop_NTPase"/>
</dbReference>
<protein>
    <submittedName>
        <fullName evidence="5">DNA replication protein DnaC</fullName>
    </submittedName>
</protein>
<evidence type="ECO:0000313" key="6">
    <source>
        <dbReference type="Proteomes" id="UP000540989"/>
    </source>
</evidence>
<keyword evidence="3" id="KW-0067">ATP-binding</keyword>
<proteinExistence type="inferred from homology"/>
<dbReference type="NCBIfam" id="NF038214">
    <property type="entry name" value="IS21_help_AAA"/>
    <property type="match status" value="1"/>
</dbReference>
<dbReference type="GO" id="GO:0006260">
    <property type="term" value="P:DNA replication"/>
    <property type="evidence" value="ECO:0007669"/>
    <property type="project" value="TreeGrafter"/>
</dbReference>
<dbReference type="GO" id="GO:0005524">
    <property type="term" value="F:ATP binding"/>
    <property type="evidence" value="ECO:0007669"/>
    <property type="project" value="UniProtKB-KW"/>
</dbReference>
<dbReference type="InterPro" id="IPR002611">
    <property type="entry name" value="IstB_ATP-bd"/>
</dbReference>
<gene>
    <name evidence="5" type="ORF">HDF16_004620</name>
</gene>
<evidence type="ECO:0000313" key="5">
    <source>
        <dbReference type="EMBL" id="MBB5059891.1"/>
    </source>
</evidence>
<name>A0A7W7ZIM5_9BACT</name>
<dbReference type="InterPro" id="IPR028350">
    <property type="entry name" value="DNAC/IstB-like"/>
</dbReference>
<dbReference type="EMBL" id="JACHIP010000007">
    <property type="protein sequence ID" value="MBB5059891.1"/>
    <property type="molecule type" value="Genomic_DNA"/>
</dbReference>
<feature type="domain" description="AAA+ ATPase" evidence="4">
    <location>
        <begin position="100"/>
        <end position="236"/>
    </location>
</feature>
<dbReference type="AlphaFoldDB" id="A0A7W7ZIM5"/>
<keyword evidence="6" id="KW-1185">Reference proteome</keyword>
<comment type="similarity">
    <text evidence="1">Belongs to the IS21/IS1162 putative ATP-binding protein family.</text>
</comment>
<dbReference type="SUPFAM" id="SSF52540">
    <property type="entry name" value="P-loop containing nucleoside triphosphate hydrolases"/>
    <property type="match status" value="1"/>
</dbReference>
<dbReference type="Proteomes" id="UP000540989">
    <property type="component" value="Unassembled WGS sequence"/>
</dbReference>
<dbReference type="Gene3D" id="3.40.50.300">
    <property type="entry name" value="P-loop containing nucleotide triphosphate hydrolases"/>
    <property type="match status" value="1"/>
</dbReference>
<comment type="caution">
    <text evidence="5">The sequence shown here is derived from an EMBL/GenBank/DDBJ whole genome shotgun (WGS) entry which is preliminary data.</text>
</comment>
<evidence type="ECO:0000256" key="1">
    <source>
        <dbReference type="ARBA" id="ARBA00008059"/>
    </source>
</evidence>
<evidence type="ECO:0000256" key="2">
    <source>
        <dbReference type="ARBA" id="ARBA00022741"/>
    </source>
</evidence>
<dbReference type="InterPro" id="IPR047661">
    <property type="entry name" value="IstB"/>
</dbReference>
<evidence type="ECO:0000259" key="4">
    <source>
        <dbReference type="SMART" id="SM00382"/>
    </source>
</evidence>
<dbReference type="CDD" id="cd00009">
    <property type="entry name" value="AAA"/>
    <property type="match status" value="1"/>
</dbReference>
<dbReference type="PANTHER" id="PTHR30050">
    <property type="entry name" value="CHROMOSOMAL REPLICATION INITIATOR PROTEIN DNAA"/>
    <property type="match status" value="1"/>
</dbReference>
<keyword evidence="2" id="KW-0547">Nucleotide-binding</keyword>
<organism evidence="5 6">
    <name type="scientific">Granulicella aggregans</name>
    <dbReference type="NCBI Taxonomy" id="474949"/>
    <lineage>
        <taxon>Bacteria</taxon>
        <taxon>Pseudomonadati</taxon>
        <taxon>Acidobacteriota</taxon>
        <taxon>Terriglobia</taxon>
        <taxon>Terriglobales</taxon>
        <taxon>Acidobacteriaceae</taxon>
        <taxon>Granulicella</taxon>
    </lineage>
</organism>
<accession>A0A7W7ZIM5</accession>
<dbReference type="InterPro" id="IPR003593">
    <property type="entry name" value="AAA+_ATPase"/>
</dbReference>